<gene>
    <name evidence="4" type="ORF">QM524_08690</name>
</gene>
<dbReference type="Gene3D" id="3.40.30.10">
    <property type="entry name" value="Glutaredoxin"/>
    <property type="match status" value="1"/>
</dbReference>
<proteinExistence type="predicted"/>
<evidence type="ECO:0000256" key="1">
    <source>
        <dbReference type="ARBA" id="ARBA00022729"/>
    </source>
</evidence>
<dbReference type="InterPro" id="IPR036249">
    <property type="entry name" value="Thioredoxin-like_sf"/>
</dbReference>
<dbReference type="InterPro" id="IPR012336">
    <property type="entry name" value="Thioredoxin-like_fold"/>
</dbReference>
<dbReference type="PANTHER" id="PTHR15337">
    <property type="entry name" value="ANTERIOR GRADIENT PROTEIN-RELATED"/>
    <property type="match status" value="1"/>
</dbReference>
<dbReference type="SUPFAM" id="SSF52833">
    <property type="entry name" value="Thioredoxin-like"/>
    <property type="match status" value="1"/>
</dbReference>
<evidence type="ECO:0000313" key="5">
    <source>
        <dbReference type="Proteomes" id="UP001236507"/>
    </source>
</evidence>
<feature type="domain" description="Thioredoxin" evidence="3">
    <location>
        <begin position="13"/>
        <end position="138"/>
    </location>
</feature>
<sequence>MKPVNLSQICFLALMWVSAQTFSQGISFRQDDWQNVLVQAKAQNKLIFVDIYTTWCRPCKEMDKKTFSEASVGDKFNSKFINYKIDAEKGFGITLARRYNVTSYPTCLFVDATENLVYKQEGYLGSTDLLKEADLVLTNQSDSKPIYVLEKQYNEGKRDPDFLYEFIAKRSRYNLDNMTLVEEYVKALTPIQQSSDKTLRLVVNNGFKIDGKAFELLLKYREKAEGLFEGGDEKVNQAFSTSINEFFYQAIETKNKVLFEKALQANLKALPNTADRVNDKNKLAFYLAVKDINKYVEAAENYLDQYVMFVQIESIRKQDLWEYDKMMQAYRLGIRDSTGTGAPLYNNIKKNGRFTMARLTANELHDVVKTFYEQVDTPAKLEKAIPWVQRAIELVENPEYYHSYAQLMLKLGDKQKALDIEQKAYELALKEKIDTQKFTSALEKMK</sequence>
<dbReference type="Gene3D" id="1.25.40.10">
    <property type="entry name" value="Tetratricopeptide repeat domain"/>
    <property type="match status" value="1"/>
</dbReference>
<keyword evidence="5" id="KW-1185">Reference proteome</keyword>
<dbReference type="EMBL" id="JASHIF010000007">
    <property type="protein sequence ID" value="MDI9859283.1"/>
    <property type="molecule type" value="Genomic_DNA"/>
</dbReference>
<accession>A0ABT6Y6T5</accession>
<feature type="chain" id="PRO_5047020431" evidence="2">
    <location>
        <begin position="24"/>
        <end position="446"/>
    </location>
</feature>
<feature type="signal peptide" evidence="2">
    <location>
        <begin position="1"/>
        <end position="23"/>
    </location>
</feature>
<dbReference type="Pfam" id="PF13098">
    <property type="entry name" value="Thioredoxin_2"/>
    <property type="match status" value="1"/>
</dbReference>
<evidence type="ECO:0000256" key="2">
    <source>
        <dbReference type="SAM" id="SignalP"/>
    </source>
</evidence>
<name>A0ABT6Y6T5_9BACT</name>
<dbReference type="Proteomes" id="UP001236507">
    <property type="component" value="Unassembled WGS sequence"/>
</dbReference>
<dbReference type="InterPro" id="IPR051099">
    <property type="entry name" value="AGR/TXD"/>
</dbReference>
<evidence type="ECO:0000313" key="4">
    <source>
        <dbReference type="EMBL" id="MDI9859283.1"/>
    </source>
</evidence>
<organism evidence="4 5">
    <name type="scientific">Flectobacillus roseus</name>
    <dbReference type="NCBI Taxonomy" id="502259"/>
    <lineage>
        <taxon>Bacteria</taxon>
        <taxon>Pseudomonadati</taxon>
        <taxon>Bacteroidota</taxon>
        <taxon>Cytophagia</taxon>
        <taxon>Cytophagales</taxon>
        <taxon>Flectobacillaceae</taxon>
        <taxon>Flectobacillus</taxon>
    </lineage>
</organism>
<reference evidence="4 5" key="1">
    <citation type="submission" date="2023-05" db="EMBL/GenBank/DDBJ databases">
        <title>Novel species of genus Flectobacillus isolated from stream in China.</title>
        <authorList>
            <person name="Lu H."/>
        </authorList>
    </citation>
    <scope>NUCLEOTIDE SEQUENCE [LARGE SCALE GENOMIC DNA]</scope>
    <source>
        <strain evidence="4 5">KCTC 42575</strain>
    </source>
</reference>
<dbReference type="RefSeq" id="WP_283344251.1">
    <property type="nucleotide sequence ID" value="NZ_JASHIF010000007.1"/>
</dbReference>
<comment type="caution">
    <text evidence="4">The sequence shown here is derived from an EMBL/GenBank/DDBJ whole genome shotgun (WGS) entry which is preliminary data.</text>
</comment>
<protein>
    <submittedName>
        <fullName evidence="4">DUF255 domain-containing protein</fullName>
    </submittedName>
</protein>
<dbReference type="PANTHER" id="PTHR15337:SF11">
    <property type="entry name" value="THIOREDOXIN DOMAIN-CONTAINING PROTEIN"/>
    <property type="match status" value="1"/>
</dbReference>
<evidence type="ECO:0000259" key="3">
    <source>
        <dbReference type="PROSITE" id="PS51352"/>
    </source>
</evidence>
<dbReference type="InterPro" id="IPR013766">
    <property type="entry name" value="Thioredoxin_domain"/>
</dbReference>
<dbReference type="PROSITE" id="PS51352">
    <property type="entry name" value="THIOREDOXIN_2"/>
    <property type="match status" value="1"/>
</dbReference>
<dbReference type="InterPro" id="IPR011990">
    <property type="entry name" value="TPR-like_helical_dom_sf"/>
</dbReference>
<keyword evidence="1 2" id="KW-0732">Signal</keyword>